<keyword evidence="4" id="KW-0804">Transcription</keyword>
<dbReference type="EMBL" id="CAXLJM020000007">
    <property type="protein sequence ID" value="CAL8074625.1"/>
    <property type="molecule type" value="Genomic_DNA"/>
</dbReference>
<dbReference type="PROSITE" id="PS50157">
    <property type="entry name" value="ZINC_FINGER_C2H2_2"/>
    <property type="match status" value="2"/>
</dbReference>
<keyword evidence="3" id="KW-0805">Transcription regulation</keyword>
<dbReference type="SUPFAM" id="SSF57667">
    <property type="entry name" value="beta-beta-alpha zinc fingers"/>
    <property type="match status" value="1"/>
</dbReference>
<name>A0ABP1PV07_9HEXA</name>
<feature type="region of interest" description="Disordered" evidence="7">
    <location>
        <begin position="1"/>
        <end position="28"/>
    </location>
</feature>
<dbReference type="PROSITE" id="PS00028">
    <property type="entry name" value="ZINC_FINGER_C2H2_1"/>
    <property type="match status" value="2"/>
</dbReference>
<keyword evidence="10" id="KW-1185">Reference proteome</keyword>
<dbReference type="InterPro" id="IPR013087">
    <property type="entry name" value="Znf_C2H2_type"/>
</dbReference>
<dbReference type="PANTHER" id="PTHR47660">
    <property type="entry name" value="TRANSCRIPTION FACTOR WITH C2H2 AND ZN(2)-CYS(6) DNA BINDING DOMAIN (EUROFUNG)-RELATED-RELATED"/>
    <property type="match status" value="1"/>
</dbReference>
<evidence type="ECO:0000256" key="5">
    <source>
        <dbReference type="ARBA" id="ARBA00023242"/>
    </source>
</evidence>
<dbReference type="InterPro" id="IPR036236">
    <property type="entry name" value="Znf_C2H2_sf"/>
</dbReference>
<proteinExistence type="predicted"/>
<feature type="domain" description="C2H2-type" evidence="8">
    <location>
        <begin position="37"/>
        <end position="65"/>
    </location>
</feature>
<gene>
    <name evidence="9" type="ORF">ODALV1_LOCUS2945</name>
</gene>
<organism evidence="9 10">
    <name type="scientific">Orchesella dallaii</name>
    <dbReference type="NCBI Taxonomy" id="48710"/>
    <lineage>
        <taxon>Eukaryota</taxon>
        <taxon>Metazoa</taxon>
        <taxon>Ecdysozoa</taxon>
        <taxon>Arthropoda</taxon>
        <taxon>Hexapoda</taxon>
        <taxon>Collembola</taxon>
        <taxon>Entomobryomorpha</taxon>
        <taxon>Entomobryoidea</taxon>
        <taxon>Orchesellidae</taxon>
        <taxon>Orchesellinae</taxon>
        <taxon>Orchesella</taxon>
    </lineage>
</organism>
<dbReference type="Pfam" id="PF00096">
    <property type="entry name" value="zf-C2H2"/>
    <property type="match status" value="1"/>
</dbReference>
<evidence type="ECO:0000256" key="4">
    <source>
        <dbReference type="ARBA" id="ARBA00023163"/>
    </source>
</evidence>
<evidence type="ECO:0000256" key="1">
    <source>
        <dbReference type="ARBA" id="ARBA00022723"/>
    </source>
</evidence>
<evidence type="ECO:0000256" key="3">
    <source>
        <dbReference type="ARBA" id="ARBA00023015"/>
    </source>
</evidence>
<accession>A0ABP1PV07</accession>
<evidence type="ECO:0000313" key="10">
    <source>
        <dbReference type="Proteomes" id="UP001642540"/>
    </source>
</evidence>
<keyword evidence="1" id="KW-0479">Metal-binding</keyword>
<keyword evidence="2" id="KW-0862">Zinc</keyword>
<dbReference type="Pfam" id="PF12874">
    <property type="entry name" value="zf-met"/>
    <property type="match status" value="1"/>
</dbReference>
<protein>
    <recommendedName>
        <fullName evidence="8">C2H2-type domain-containing protein</fullName>
    </recommendedName>
</protein>
<evidence type="ECO:0000259" key="8">
    <source>
        <dbReference type="PROSITE" id="PS50157"/>
    </source>
</evidence>
<evidence type="ECO:0000256" key="2">
    <source>
        <dbReference type="ARBA" id="ARBA00022833"/>
    </source>
</evidence>
<evidence type="ECO:0000256" key="7">
    <source>
        <dbReference type="SAM" id="MobiDB-lite"/>
    </source>
</evidence>
<dbReference type="Proteomes" id="UP001642540">
    <property type="component" value="Unassembled WGS sequence"/>
</dbReference>
<comment type="caution">
    <text evidence="9">The sequence shown here is derived from an EMBL/GenBank/DDBJ whole genome shotgun (WGS) entry which is preliminary data.</text>
</comment>
<feature type="domain" description="C2H2-type" evidence="8">
    <location>
        <begin position="65"/>
        <end position="94"/>
    </location>
</feature>
<keyword evidence="5" id="KW-0539">Nucleus</keyword>
<reference evidence="9 10" key="1">
    <citation type="submission" date="2024-08" db="EMBL/GenBank/DDBJ databases">
        <authorList>
            <person name="Cucini C."/>
            <person name="Frati F."/>
        </authorList>
    </citation>
    <scope>NUCLEOTIDE SEQUENCE [LARGE SCALE GENOMIC DNA]</scope>
</reference>
<evidence type="ECO:0000256" key="6">
    <source>
        <dbReference type="PROSITE-ProRule" id="PRU00042"/>
    </source>
</evidence>
<evidence type="ECO:0000313" key="9">
    <source>
        <dbReference type="EMBL" id="CAL8074625.1"/>
    </source>
</evidence>
<sequence length="160" mass="18707">MPKHWRPWEHENSDSCPEHSHNTPDELANRASTNSEVCCECCGTTFRRESELKRHKSSVHIRKFEYCKICKKAFTRKDNLTRHLRLAHSSGCKPSCKYCLKPLSRKDAVQRHEATCSKNSRKNSDILITSHLQRLQIKLEKSKCKTEESTKEIVRNKNEI</sequence>
<dbReference type="Gene3D" id="3.30.160.60">
    <property type="entry name" value="Classic Zinc Finger"/>
    <property type="match status" value="1"/>
</dbReference>
<keyword evidence="6" id="KW-0863">Zinc-finger</keyword>
<dbReference type="SMART" id="SM00355">
    <property type="entry name" value="ZnF_C2H2"/>
    <property type="match status" value="2"/>
</dbReference>